<dbReference type="Gene3D" id="3.30.70.330">
    <property type="match status" value="1"/>
</dbReference>
<evidence type="ECO:0000256" key="3">
    <source>
        <dbReference type="PROSITE-ProRule" id="PRU00176"/>
    </source>
</evidence>
<feature type="region of interest" description="Disordered" evidence="4">
    <location>
        <begin position="227"/>
        <end position="250"/>
    </location>
</feature>
<feature type="compositionally biased region" description="Low complexity" evidence="4">
    <location>
        <begin position="98"/>
        <end position="124"/>
    </location>
</feature>
<dbReference type="Proteomes" id="UP001189429">
    <property type="component" value="Unassembled WGS sequence"/>
</dbReference>
<evidence type="ECO:0000256" key="1">
    <source>
        <dbReference type="ARBA" id="ARBA00022737"/>
    </source>
</evidence>
<evidence type="ECO:0000259" key="5">
    <source>
        <dbReference type="PROSITE" id="PS50102"/>
    </source>
</evidence>
<comment type="caution">
    <text evidence="6">The sequence shown here is derived from an EMBL/GenBank/DDBJ whole genome shotgun (WGS) entry which is preliminary data.</text>
</comment>
<dbReference type="InterPro" id="IPR050666">
    <property type="entry name" value="ESRP"/>
</dbReference>
<organism evidence="6 7">
    <name type="scientific">Prorocentrum cordatum</name>
    <dbReference type="NCBI Taxonomy" id="2364126"/>
    <lineage>
        <taxon>Eukaryota</taxon>
        <taxon>Sar</taxon>
        <taxon>Alveolata</taxon>
        <taxon>Dinophyceae</taxon>
        <taxon>Prorocentrales</taxon>
        <taxon>Prorocentraceae</taxon>
        <taxon>Prorocentrum</taxon>
    </lineage>
</organism>
<evidence type="ECO:0000313" key="6">
    <source>
        <dbReference type="EMBL" id="CAK0883904.1"/>
    </source>
</evidence>
<dbReference type="SMART" id="SM00360">
    <property type="entry name" value="RRM"/>
    <property type="match status" value="1"/>
</dbReference>
<reference evidence="6" key="1">
    <citation type="submission" date="2023-10" db="EMBL/GenBank/DDBJ databases">
        <authorList>
            <person name="Chen Y."/>
            <person name="Shah S."/>
            <person name="Dougan E. K."/>
            <person name="Thang M."/>
            <person name="Chan C."/>
        </authorList>
    </citation>
    <scope>NUCLEOTIDE SEQUENCE [LARGE SCALE GENOMIC DNA]</scope>
</reference>
<accession>A0ABN9WDQ3</accession>
<protein>
    <recommendedName>
        <fullName evidence="5">RRM domain-containing protein</fullName>
    </recommendedName>
</protein>
<dbReference type="InterPro" id="IPR000504">
    <property type="entry name" value="RRM_dom"/>
</dbReference>
<dbReference type="EMBL" id="CAUYUJ010018482">
    <property type="protein sequence ID" value="CAK0883904.1"/>
    <property type="molecule type" value="Genomic_DNA"/>
</dbReference>
<keyword evidence="7" id="KW-1185">Reference proteome</keyword>
<feature type="domain" description="RRM" evidence="5">
    <location>
        <begin position="142"/>
        <end position="223"/>
    </location>
</feature>
<feature type="non-terminal residue" evidence="6">
    <location>
        <position position="436"/>
    </location>
</feature>
<feature type="compositionally biased region" description="Low complexity" evidence="4">
    <location>
        <begin position="236"/>
        <end position="250"/>
    </location>
</feature>
<feature type="compositionally biased region" description="Polar residues" evidence="4">
    <location>
        <begin position="408"/>
        <end position="418"/>
    </location>
</feature>
<feature type="region of interest" description="Disordered" evidence="4">
    <location>
        <begin position="382"/>
        <end position="436"/>
    </location>
</feature>
<dbReference type="SUPFAM" id="SSF54928">
    <property type="entry name" value="RNA-binding domain, RBD"/>
    <property type="match status" value="1"/>
</dbReference>
<evidence type="ECO:0000313" key="7">
    <source>
        <dbReference type="Proteomes" id="UP001189429"/>
    </source>
</evidence>
<feature type="compositionally biased region" description="Pro residues" evidence="4">
    <location>
        <begin position="426"/>
        <end position="436"/>
    </location>
</feature>
<evidence type="ECO:0000256" key="4">
    <source>
        <dbReference type="SAM" id="MobiDB-lite"/>
    </source>
</evidence>
<dbReference type="PROSITE" id="PS50102">
    <property type="entry name" value="RRM"/>
    <property type="match status" value="1"/>
</dbReference>
<proteinExistence type="predicted"/>
<dbReference type="InterPro" id="IPR012677">
    <property type="entry name" value="Nucleotide-bd_a/b_plait_sf"/>
</dbReference>
<gene>
    <name evidence="6" type="ORF">PCOR1329_LOCUS65988</name>
</gene>
<feature type="region of interest" description="Disordered" evidence="4">
    <location>
        <begin position="96"/>
        <end position="137"/>
    </location>
</feature>
<keyword evidence="1" id="KW-0677">Repeat</keyword>
<sequence>MGAELSCAEGSEPDEGQLLSQLIQLLSTRPHHTLLLSDLSVLLPSNLRKLADSRGGIRAWLKSWPAIIQVSGEPGRESATLTLQERGEQTLQLAQPRAPDACGADGPPPEAAAAGGAVGAVPEQAPKRAEAPPFDEEADGECAVQLRGLPYRATVEDVRSFLGEFAASLVPENAVHLVLNRDGRPSGFARVHFASPEAARLCRDGTHLRCMEDRYVEVFLYSERPSRGRKARNEDGSAIPGDAAAGGAADATGVTKEQVVKEVRMAMAEPKNRHQLLSMLGVALSQGARAYLRQIDQGLKHFLAQFPSEFSVDGGKGCEYVTYRPVQVTDGDGPVPNYTPIQLSEALAPPAHLVSHDAYAGPAGAGLPPYVGAAAARAVGSSAPAAPKDDGEVPGSPSQMRSGAAAADSTQANCNFATPSDRGMPSPAPPWGSLPW</sequence>
<name>A0ABN9WDQ3_9DINO</name>
<dbReference type="InterPro" id="IPR035979">
    <property type="entry name" value="RBD_domain_sf"/>
</dbReference>
<dbReference type="PANTHER" id="PTHR13976">
    <property type="entry name" value="HETEROGENEOUS NUCLEAR RIBONUCLEOPROTEIN-RELATED"/>
    <property type="match status" value="1"/>
</dbReference>
<keyword evidence="2 3" id="KW-0694">RNA-binding</keyword>
<evidence type="ECO:0000256" key="2">
    <source>
        <dbReference type="ARBA" id="ARBA00022884"/>
    </source>
</evidence>